<accession>A0RYF7</accession>
<evidence type="ECO:0000313" key="3">
    <source>
        <dbReference type="Proteomes" id="UP000000758"/>
    </source>
</evidence>
<evidence type="ECO:0000313" key="2">
    <source>
        <dbReference type="EMBL" id="ABK78374.1"/>
    </source>
</evidence>
<dbReference type="EnsemblBacteria" id="ABK78374">
    <property type="protein sequence ID" value="ABK78374"/>
    <property type="gene ID" value="CENSYa_1763"/>
</dbReference>
<organism evidence="2 3">
    <name type="scientific">Cenarchaeum symbiosum (strain A)</name>
    <dbReference type="NCBI Taxonomy" id="414004"/>
    <lineage>
        <taxon>Archaea</taxon>
        <taxon>Nitrososphaerota</taxon>
        <taxon>Candidatus Cenarchaeales</taxon>
        <taxon>Candidatus Cenarchaeaceae</taxon>
        <taxon>Candidatus Cenarchaeum</taxon>
    </lineage>
</organism>
<keyword evidence="3" id="KW-1185">Reference proteome</keyword>
<gene>
    <name evidence="2" type="ordered locus">CENSYa_1763</name>
</gene>
<reference evidence="2 3" key="1">
    <citation type="journal article" date="2006" name="Proc. Natl. Acad. Sci. U.S.A.">
        <title>Genomic analysis of the uncultivated marine crenarchaeote Cenarchaeum symbiosum.</title>
        <authorList>
            <person name="Hallam S.J."/>
            <person name="Konstantinidis K.T."/>
            <person name="Putnam N."/>
            <person name="Schleper C."/>
            <person name="Watanabe Y."/>
            <person name="Sugahara J."/>
            <person name="Preston C."/>
            <person name="de la Torre J."/>
            <person name="Richardson P.M."/>
            <person name="DeLong E.F."/>
        </authorList>
    </citation>
    <scope>NUCLEOTIDE SEQUENCE [LARGE SCALE GENOMIC DNA]</scope>
    <source>
        <strain evidence="3">A</strain>
    </source>
</reference>
<dbReference type="AlphaFoldDB" id="A0RYF7"/>
<dbReference type="HOGENOM" id="CLU_1418639_0_0_2"/>
<name>A0RYF7_CENSY</name>
<dbReference type="EMBL" id="DP000238">
    <property type="protein sequence ID" value="ABK78374.1"/>
    <property type="molecule type" value="Genomic_DNA"/>
</dbReference>
<evidence type="ECO:0000256" key="1">
    <source>
        <dbReference type="SAM" id="MobiDB-lite"/>
    </source>
</evidence>
<proteinExistence type="predicted"/>
<protein>
    <submittedName>
        <fullName evidence="2">Uncharacterized protein</fullName>
    </submittedName>
</protein>
<feature type="region of interest" description="Disordered" evidence="1">
    <location>
        <begin position="1"/>
        <end position="29"/>
    </location>
</feature>
<dbReference type="KEGG" id="csy:CENSYa_1763"/>
<sequence length="191" mass="21459">MDWIRANTPKESIAYNTHGGGAPGGRNSNEHARAAEDVFGMVDRGMYQLAISYIVIMDVYHKLTRPYEPPKNGEDTRPPEDELSRAVEESFSLIEDYLFSLGGNAYRFGSGPDGGGEYGMTELARRGMRHLPPQPRLDPVEGRSLNSLLPGTMDYLHLQIAAKESCGIFFTRDYKKLNQGRSFNHMRIEMV</sequence>
<dbReference type="Proteomes" id="UP000000758">
    <property type="component" value="Chromosome"/>
</dbReference>